<dbReference type="SUPFAM" id="SSF53098">
    <property type="entry name" value="Ribonuclease H-like"/>
    <property type="match status" value="1"/>
</dbReference>
<dbReference type="KEGG" id="pluf:LFWB_3850"/>
<dbReference type="KEGG" id="pluf:LFWB_3800"/>
<dbReference type="EMBL" id="CP054393">
    <property type="protein sequence ID" value="QTX02953.1"/>
    <property type="molecule type" value="Genomic_DNA"/>
</dbReference>
<evidence type="ECO:0000313" key="3">
    <source>
        <dbReference type="EMBL" id="QTX02953.1"/>
    </source>
</evidence>
<gene>
    <name evidence="2" type="ORF">LFWB_3800</name>
    <name evidence="3" type="ORF">LFWB_3850</name>
</gene>
<proteinExistence type="predicted"/>
<sequence>MCTDVSYIKYGKKNILYLSAIIDLYNKKIIAYKTSKVQNINLIRNTLKQLPSHLILNSILHADRGSINTSFKYKKTLLKMGLLVSYSKKVLSIAELSYRVFLI</sequence>
<dbReference type="GO" id="GO:0003676">
    <property type="term" value="F:nucleic acid binding"/>
    <property type="evidence" value="ECO:0007669"/>
    <property type="project" value="InterPro"/>
</dbReference>
<organism evidence="3 4">
    <name type="scientific">Loofah witches'-broom phytoplasma</name>
    <dbReference type="NCBI Taxonomy" id="35773"/>
    <lineage>
        <taxon>Bacteria</taxon>
        <taxon>Bacillati</taxon>
        <taxon>Mycoplasmatota</taxon>
        <taxon>Mollicutes</taxon>
        <taxon>Acholeplasmatales</taxon>
        <taxon>Acholeplasmataceae</taxon>
        <taxon>Candidatus Phytoplasma</taxon>
        <taxon>16SrVIII (Loofah witches'-broom group)</taxon>
    </lineage>
</organism>
<dbReference type="Proteomes" id="UP000672038">
    <property type="component" value="Chromosome"/>
</dbReference>
<evidence type="ECO:0000313" key="4">
    <source>
        <dbReference type="Proteomes" id="UP000672038"/>
    </source>
</evidence>
<evidence type="ECO:0000313" key="2">
    <source>
        <dbReference type="EMBL" id="QTX02948.1"/>
    </source>
</evidence>
<reference evidence="3" key="1">
    <citation type="submission" date="2020-06" db="EMBL/GenBank/DDBJ databases">
        <title>Complete genome sequence of Candidatus Phytoplasma luffae NCHU2019.</title>
        <authorList>
            <person name="Cho S.-T."/>
            <person name="Tan C.-M."/>
            <person name="Li J.-R."/>
            <person name="Chien Y.-Y."/>
            <person name="Chiu Y.-C."/>
            <person name="Yang J.-Y."/>
            <person name="Kuo C.-H."/>
        </authorList>
    </citation>
    <scope>NUCLEOTIDE SEQUENCE</scope>
    <source>
        <strain evidence="3">NCHU2019</strain>
    </source>
</reference>
<dbReference type="EMBL" id="CP054393">
    <property type="protein sequence ID" value="QTX02948.1"/>
    <property type="molecule type" value="Genomic_DNA"/>
</dbReference>
<dbReference type="InterPro" id="IPR036397">
    <property type="entry name" value="RNaseH_sf"/>
</dbReference>
<dbReference type="InterPro" id="IPR001584">
    <property type="entry name" value="Integrase_cat-core"/>
</dbReference>
<dbReference type="Pfam" id="PF00665">
    <property type="entry name" value="rve"/>
    <property type="match status" value="1"/>
</dbReference>
<dbReference type="GO" id="GO:0015074">
    <property type="term" value="P:DNA integration"/>
    <property type="evidence" value="ECO:0007669"/>
    <property type="project" value="InterPro"/>
</dbReference>
<accession>A0A975FKA3</accession>
<feature type="domain" description="Integrase catalytic" evidence="1">
    <location>
        <begin position="2"/>
        <end position="89"/>
    </location>
</feature>
<keyword evidence="4" id="KW-1185">Reference proteome</keyword>
<name>A0A975FKA3_LOWBP</name>
<dbReference type="AlphaFoldDB" id="A0A975FKA3"/>
<dbReference type="Gene3D" id="3.30.420.10">
    <property type="entry name" value="Ribonuclease H-like superfamily/Ribonuclease H"/>
    <property type="match status" value="1"/>
</dbReference>
<protein>
    <submittedName>
        <fullName evidence="3">Transposase</fullName>
    </submittedName>
</protein>
<evidence type="ECO:0000259" key="1">
    <source>
        <dbReference type="Pfam" id="PF00665"/>
    </source>
</evidence>
<dbReference type="InterPro" id="IPR012337">
    <property type="entry name" value="RNaseH-like_sf"/>
</dbReference>